<evidence type="ECO:0000256" key="1">
    <source>
        <dbReference type="SAM" id="Phobius"/>
    </source>
</evidence>
<evidence type="ECO:0000313" key="2">
    <source>
        <dbReference type="EMBL" id="KRG88510.1"/>
    </source>
</evidence>
<keyword evidence="4" id="KW-1185">Reference proteome</keyword>
<evidence type="ECO:0000313" key="3">
    <source>
        <dbReference type="EnsemblPlants" id="KRG88510"/>
    </source>
</evidence>
<dbReference type="EnsemblPlants" id="KRG88510">
    <property type="protein sequence ID" value="KRG88510"/>
    <property type="gene ID" value="GLYMA_U024700"/>
</dbReference>
<reference evidence="3" key="2">
    <citation type="submission" date="2018-02" db="UniProtKB">
        <authorList>
            <consortium name="EnsemblPlants"/>
        </authorList>
    </citation>
    <scope>IDENTIFICATION</scope>
    <source>
        <strain evidence="3">Williams 82</strain>
    </source>
</reference>
<dbReference type="GO" id="GO:0005774">
    <property type="term" value="C:vacuolar membrane"/>
    <property type="evidence" value="ECO:0000318"/>
    <property type="project" value="GO_Central"/>
</dbReference>
<dbReference type="InParanoid" id="K7MFI4"/>
<dbReference type="GO" id="GO:0015811">
    <property type="term" value="P:L-cystine transport"/>
    <property type="evidence" value="ECO:0000318"/>
    <property type="project" value="GO_Central"/>
</dbReference>
<dbReference type="AlphaFoldDB" id="K7MFI4"/>
<dbReference type="InterPro" id="IPR005282">
    <property type="entry name" value="LC_transporter"/>
</dbReference>
<dbReference type="GO" id="GO:0015184">
    <property type="term" value="F:L-cystine transmembrane transporter activity"/>
    <property type="evidence" value="ECO:0000318"/>
    <property type="project" value="GO_Central"/>
</dbReference>
<dbReference type="PANTHER" id="PTHR13131">
    <property type="entry name" value="CYSTINOSIN"/>
    <property type="match status" value="1"/>
</dbReference>
<dbReference type="Gramene" id="KRG88510">
    <property type="protein sequence ID" value="KRG88510"/>
    <property type="gene ID" value="GLYMA_U024700"/>
</dbReference>
<feature type="transmembrane region" description="Helical" evidence="1">
    <location>
        <begin position="41"/>
        <end position="58"/>
    </location>
</feature>
<keyword evidence="1" id="KW-0812">Transmembrane</keyword>
<dbReference type="Proteomes" id="UP000008827">
    <property type="component" value="Unassembled WGS sequence"/>
</dbReference>
<dbReference type="STRING" id="3847.K7MFI4"/>
<proteinExistence type="predicted"/>
<keyword evidence="1" id="KW-0472">Membrane</keyword>
<organism evidence="3">
    <name type="scientific">Glycine max</name>
    <name type="common">Soybean</name>
    <name type="synonym">Glycine hispida</name>
    <dbReference type="NCBI Taxonomy" id="3847"/>
    <lineage>
        <taxon>Eukaryota</taxon>
        <taxon>Viridiplantae</taxon>
        <taxon>Streptophyta</taxon>
        <taxon>Embryophyta</taxon>
        <taxon>Tracheophyta</taxon>
        <taxon>Spermatophyta</taxon>
        <taxon>Magnoliopsida</taxon>
        <taxon>eudicotyledons</taxon>
        <taxon>Gunneridae</taxon>
        <taxon>Pentapetalae</taxon>
        <taxon>rosids</taxon>
        <taxon>fabids</taxon>
        <taxon>Fabales</taxon>
        <taxon>Fabaceae</taxon>
        <taxon>Papilionoideae</taxon>
        <taxon>50 kb inversion clade</taxon>
        <taxon>NPAAA clade</taxon>
        <taxon>indigoferoid/millettioid clade</taxon>
        <taxon>Phaseoleae</taxon>
        <taxon>Glycine</taxon>
        <taxon>Glycine subgen. Soja</taxon>
    </lineage>
</organism>
<reference evidence="2" key="1">
    <citation type="journal article" date="2010" name="Nature">
        <title>Genome sequence of the palaeopolyploid soybean.</title>
        <authorList>
            <person name="Schmutz J."/>
            <person name="Cannon S.B."/>
            <person name="Schlueter J."/>
            <person name="Ma J."/>
            <person name="Mitros T."/>
            <person name="Nelson W."/>
            <person name="Hyten D.L."/>
            <person name="Song Q."/>
            <person name="Thelen J.J."/>
            <person name="Cheng J."/>
            <person name="Xu D."/>
            <person name="Hellsten U."/>
            <person name="May G.D."/>
            <person name="Yu Y."/>
            <person name="Sakurai T."/>
            <person name="Umezawa T."/>
            <person name="Bhattacharyya M.K."/>
            <person name="Sandhu D."/>
            <person name="Valliyodan B."/>
            <person name="Lindquist E."/>
            <person name="Peto M."/>
            <person name="Grant D."/>
            <person name="Shu S."/>
            <person name="Goodstein D."/>
            <person name="Barry K."/>
            <person name="Futrell-Griggs M."/>
            <person name="Abernathy B."/>
            <person name="Du J."/>
            <person name="Tian Z."/>
            <person name="Zhu L."/>
            <person name="Gill N."/>
            <person name="Joshi T."/>
            <person name="Libault M."/>
            <person name="Sethuraman A."/>
            <person name="Zhang X.-C."/>
            <person name="Shinozaki K."/>
            <person name="Nguyen H.T."/>
            <person name="Wing R.A."/>
            <person name="Cregan P."/>
            <person name="Specht J."/>
            <person name="Grimwood J."/>
            <person name="Rokhsar D."/>
            <person name="Stacey G."/>
            <person name="Shoemaker R.C."/>
            <person name="Jackson S.A."/>
        </authorList>
    </citation>
    <scope>NUCLEOTIDE SEQUENCE</scope>
    <source>
        <tissue evidence="2">Callus</tissue>
    </source>
</reference>
<sequence length="112" mass="12386">MIPVAANDVAFSIHAVLLTAITLFQIAIYERGSQKVSKVSIGIVSVAWLVAAVCFFIALPNNSWLWLLSVFNTIQVVMTTIKCIPQVWELLRAPFAFLVYPTQHCNSHIASP</sequence>
<name>K7MFI4_SOYBN</name>
<dbReference type="EMBL" id="KZ847274">
    <property type="protein sequence ID" value="KRG88510.1"/>
    <property type="molecule type" value="Genomic_DNA"/>
</dbReference>
<dbReference type="HOGENOM" id="CLU_2150430_0_0_1"/>
<dbReference type="PANTHER" id="PTHR13131:SF5">
    <property type="entry name" value="CYSTINOSIN"/>
    <property type="match status" value="1"/>
</dbReference>
<gene>
    <name evidence="2" type="ORF">GLYMA_U024700</name>
</gene>
<accession>K7MFI4</accession>
<keyword evidence="1" id="KW-1133">Transmembrane helix</keyword>
<dbReference type="OMA" id="HCNSHIA"/>
<reference evidence="2" key="3">
    <citation type="submission" date="2018-07" db="EMBL/GenBank/DDBJ databases">
        <title>WGS assembly of Glycine max.</title>
        <authorList>
            <person name="Schmutz J."/>
            <person name="Cannon S."/>
            <person name="Schlueter J."/>
            <person name="Ma J."/>
            <person name="Mitros T."/>
            <person name="Nelson W."/>
            <person name="Hyten D."/>
            <person name="Song Q."/>
            <person name="Thelen J."/>
            <person name="Cheng J."/>
            <person name="Xu D."/>
            <person name="Hellsten U."/>
            <person name="May G."/>
            <person name="Yu Y."/>
            <person name="Sakurai T."/>
            <person name="Umezawa T."/>
            <person name="Bhattacharyya M."/>
            <person name="Sandhu D."/>
            <person name="Valliyodan B."/>
            <person name="Lindquist E."/>
            <person name="Peto M."/>
            <person name="Grant D."/>
            <person name="Shu S."/>
            <person name="Goodstein D."/>
            <person name="Barry K."/>
            <person name="Futrell-Griggs M."/>
            <person name="Abernathy B."/>
            <person name="Du J."/>
            <person name="Tian Z."/>
            <person name="Zhu L."/>
            <person name="Gill N."/>
            <person name="Joshi T."/>
            <person name="Libault M."/>
            <person name="Sethuraman A."/>
            <person name="Zhang X."/>
            <person name="Shinozaki K."/>
            <person name="Nguyen H."/>
            <person name="Wing R."/>
            <person name="Cregan P."/>
            <person name="Specht J."/>
            <person name="Grimwood J."/>
            <person name="Rokhsar D."/>
            <person name="Stacey G."/>
            <person name="Shoemaker R."/>
            <person name="Jackson S."/>
        </authorList>
    </citation>
    <scope>NUCLEOTIDE SEQUENCE</scope>
    <source>
        <tissue evidence="2">Callus</tissue>
    </source>
</reference>
<dbReference type="eggNOG" id="KOG3145">
    <property type="taxonomic scope" value="Eukaryota"/>
</dbReference>
<protein>
    <submittedName>
        <fullName evidence="2 3">Uncharacterized protein</fullName>
    </submittedName>
</protein>
<dbReference type="PaxDb" id="3847-GLYMA16G07021.1"/>
<evidence type="ECO:0000313" key="4">
    <source>
        <dbReference type="Proteomes" id="UP000008827"/>
    </source>
</evidence>
<feature type="transmembrane region" description="Helical" evidence="1">
    <location>
        <begin position="12"/>
        <end position="29"/>
    </location>
</feature>